<reference evidence="1 2" key="2">
    <citation type="submission" date="2017-10" db="EMBL/GenBank/DDBJ databases">
        <title>Genome analyses suggest a sexual origin of heterokaryosis in a supposedly ancient asexual fungus.</title>
        <authorList>
            <person name="Corradi N."/>
            <person name="Sedzielewska K."/>
            <person name="Noel J."/>
            <person name="Charron P."/>
            <person name="Farinelli L."/>
            <person name="Marton T."/>
            <person name="Kruger M."/>
            <person name="Pelin A."/>
            <person name="Brachmann A."/>
            <person name="Corradi N."/>
        </authorList>
    </citation>
    <scope>NUCLEOTIDE SEQUENCE [LARGE SCALE GENOMIC DNA]</scope>
    <source>
        <strain evidence="1 2">A1</strain>
    </source>
</reference>
<dbReference type="VEuPathDB" id="FungiDB:FUN_006564"/>
<gene>
    <name evidence="1" type="ORF">RhiirA1_454954</name>
</gene>
<organism evidence="1 2">
    <name type="scientific">Rhizophagus irregularis</name>
    <dbReference type="NCBI Taxonomy" id="588596"/>
    <lineage>
        <taxon>Eukaryota</taxon>
        <taxon>Fungi</taxon>
        <taxon>Fungi incertae sedis</taxon>
        <taxon>Mucoromycota</taxon>
        <taxon>Glomeromycotina</taxon>
        <taxon>Glomeromycetes</taxon>
        <taxon>Glomerales</taxon>
        <taxon>Glomeraceae</taxon>
        <taxon>Rhizophagus</taxon>
    </lineage>
</organism>
<dbReference type="VEuPathDB" id="FungiDB:RhiirA1_454954"/>
<proteinExistence type="predicted"/>
<accession>A0A2N0S443</accession>
<dbReference type="Proteomes" id="UP000232688">
    <property type="component" value="Unassembled WGS sequence"/>
</dbReference>
<dbReference type="VEuPathDB" id="FungiDB:RhiirFUN_019169"/>
<evidence type="ECO:0008006" key="3">
    <source>
        <dbReference type="Google" id="ProtNLM"/>
    </source>
</evidence>
<reference evidence="1 2" key="1">
    <citation type="submission" date="2017-10" db="EMBL/GenBank/DDBJ databases">
        <title>Extensive intraspecific genome diversity in a model arbuscular mycorrhizal fungus.</title>
        <authorList>
            <person name="Chen E.C.H."/>
            <person name="Morin E."/>
            <person name="Baudet D."/>
            <person name="Noel J."/>
            <person name="Ndikumana S."/>
            <person name="Charron P."/>
            <person name="St-Onge C."/>
            <person name="Giorgi J."/>
            <person name="Grigoriev I.V."/>
            <person name="Roux C."/>
            <person name="Martin F.M."/>
            <person name="Corradi N."/>
        </authorList>
    </citation>
    <scope>NUCLEOTIDE SEQUENCE [LARGE SCALE GENOMIC DNA]</scope>
    <source>
        <strain evidence="1 2">A1</strain>
    </source>
</reference>
<name>A0A2N0S443_9GLOM</name>
<sequence length="345" mass="39861">MSHSIANTSTSISASRLPTVEEINGWKGFRQIGSEILPDDDIKVFRQNCVGREKGVNNFITLKIAKMIYTESPDILVLIARDGDYYGTLLEAIDYKWKIKILEIGTMNAKNKKSSFNKTTCSLCQFTDNSTRLYTKTKLSLHQRQLHPNNRVVPHIQQLLLDSISDTQVRSFWSSLLVRIEKKLSYHRSKSGVRQLTCEPFSEELFVKIFSNEESFTYIPYLKKYKCVFTGEAGYNRLGYLFDCKDWGEKNHVSGTKAYVFMENEERKKDVTFIWSDFVVTRIRDGKKPLILHSPKLVVSFTISASYFVQSQEDDTDANIFKKCEECIMSDNSNNEPNFYLEINI</sequence>
<protein>
    <recommendedName>
        <fullName evidence="3">NYN domain-containing protein</fullName>
    </recommendedName>
</protein>
<dbReference type="EMBL" id="LLXH01000229">
    <property type="protein sequence ID" value="PKC70307.1"/>
    <property type="molecule type" value="Genomic_DNA"/>
</dbReference>
<evidence type="ECO:0000313" key="2">
    <source>
        <dbReference type="Proteomes" id="UP000232688"/>
    </source>
</evidence>
<dbReference type="AlphaFoldDB" id="A0A2N0S443"/>
<evidence type="ECO:0000313" key="1">
    <source>
        <dbReference type="EMBL" id="PKC70307.1"/>
    </source>
</evidence>
<comment type="caution">
    <text evidence="1">The sequence shown here is derived from an EMBL/GenBank/DDBJ whole genome shotgun (WGS) entry which is preliminary data.</text>
</comment>